<dbReference type="Pfam" id="PF00144">
    <property type="entry name" value="Beta-lactamase"/>
    <property type="match status" value="1"/>
</dbReference>
<dbReference type="OMA" id="PARGLFW"/>
<reference evidence="3 4" key="1">
    <citation type="submission" date="2019-07" db="EMBL/GenBank/DDBJ databases">
        <title>Genome sequence of Acholeplasma laidlawii strain with increased resistance to erythromycin.</title>
        <authorList>
            <person name="Medvedeva E.S."/>
            <person name="Baranova N.B."/>
            <person name="Siniagina M.N."/>
            <person name="Mouzykantov A."/>
            <person name="Chernova O.A."/>
            <person name="Chernov V.M."/>
        </authorList>
    </citation>
    <scope>NUCLEOTIDE SEQUENCE [LARGE SCALE GENOMIC DNA]</scope>
    <source>
        <strain evidence="3 4">PG8REry</strain>
    </source>
</reference>
<evidence type="ECO:0000259" key="2">
    <source>
        <dbReference type="Pfam" id="PF00144"/>
    </source>
</evidence>
<dbReference type="EMBL" id="VKID01000001">
    <property type="protein sequence ID" value="TRY00281.1"/>
    <property type="molecule type" value="Genomic_DNA"/>
</dbReference>
<dbReference type="AlphaFoldDB" id="A0A553IJ73"/>
<dbReference type="InterPro" id="IPR001466">
    <property type="entry name" value="Beta-lactam-related"/>
</dbReference>
<name>A0A553IJ73_ACHLA</name>
<dbReference type="PANTHER" id="PTHR43283">
    <property type="entry name" value="BETA-LACTAMASE-RELATED"/>
    <property type="match status" value="1"/>
</dbReference>
<dbReference type="SUPFAM" id="SSF56601">
    <property type="entry name" value="beta-lactamase/transpeptidase-like"/>
    <property type="match status" value="1"/>
</dbReference>
<comment type="caution">
    <text evidence="3">The sequence shown here is derived from an EMBL/GenBank/DDBJ whole genome shotgun (WGS) entry which is preliminary data.</text>
</comment>
<dbReference type="PANTHER" id="PTHR43283:SF11">
    <property type="entry name" value="BETA-LACTAMASE-RELATED DOMAIN-CONTAINING PROTEIN"/>
    <property type="match status" value="1"/>
</dbReference>
<dbReference type="GeneID" id="41338454"/>
<proteinExistence type="predicted"/>
<sequence>MDRIKSFLQKGVDEARFPGAHYALITKDNLITDFVGYKQLYPTKEVLSGDEIYDVASLTKVISTTTLILKLVDDNLLSLDTRLQSILGRYKHPHTTIKELLIHASGLPADVPKIRTVKSKEAVMDIIFSMDLIYEPNTKVVYSDVGFILLGKVIEKMYGMPIDEAAQKYIFNPLGMFDSGYRPEVDRVAPTEDHDDDFSKGLLKGKVHDEKSYLLEGLAGHAGLFSTVYDIGLFIQSILNDKFVLSKDMTDRLFLPQITDDSLGYKVTRTLGYLKPYEDSFAGSKSDFDNTIGHTGFTGCHMFIDKKNDIGFVLLSNAVHPKRSLNRIIGLRNELGNIIYEMKVEKK</sequence>
<organism evidence="3 4">
    <name type="scientific">Acholeplasma laidlawii</name>
    <dbReference type="NCBI Taxonomy" id="2148"/>
    <lineage>
        <taxon>Bacteria</taxon>
        <taxon>Bacillati</taxon>
        <taxon>Mycoplasmatota</taxon>
        <taxon>Mollicutes</taxon>
        <taxon>Acholeplasmatales</taxon>
        <taxon>Acholeplasmataceae</taxon>
        <taxon>Acholeplasma</taxon>
    </lineage>
</organism>
<gene>
    <name evidence="3" type="ORF">FNV44_04330</name>
</gene>
<accession>A0A553IJ73</accession>
<evidence type="ECO:0000313" key="4">
    <source>
        <dbReference type="Proteomes" id="UP000315938"/>
    </source>
</evidence>
<keyword evidence="1" id="KW-0378">Hydrolase</keyword>
<dbReference type="GO" id="GO:0016787">
    <property type="term" value="F:hydrolase activity"/>
    <property type="evidence" value="ECO:0007669"/>
    <property type="project" value="UniProtKB-KW"/>
</dbReference>
<evidence type="ECO:0000256" key="1">
    <source>
        <dbReference type="ARBA" id="ARBA00022801"/>
    </source>
</evidence>
<dbReference type="InterPro" id="IPR050789">
    <property type="entry name" value="Diverse_Enzym_Activities"/>
</dbReference>
<evidence type="ECO:0000313" key="3">
    <source>
        <dbReference type="EMBL" id="TRY00281.1"/>
    </source>
</evidence>
<dbReference type="RefSeq" id="WP_012242223.1">
    <property type="nucleotide sequence ID" value="NZ_JACAOE010000001.1"/>
</dbReference>
<dbReference type="Proteomes" id="UP000315938">
    <property type="component" value="Unassembled WGS sequence"/>
</dbReference>
<dbReference type="InterPro" id="IPR012338">
    <property type="entry name" value="Beta-lactam/transpept-like"/>
</dbReference>
<dbReference type="Gene3D" id="3.40.710.10">
    <property type="entry name" value="DD-peptidase/beta-lactamase superfamily"/>
    <property type="match status" value="1"/>
</dbReference>
<protein>
    <submittedName>
        <fullName evidence="3">Beta-lactamase family protein</fullName>
    </submittedName>
</protein>
<feature type="domain" description="Beta-lactamase-related" evidence="2">
    <location>
        <begin position="6"/>
        <end position="324"/>
    </location>
</feature>